<keyword evidence="8 10" id="KW-0594">Phospholipid biosynthesis</keyword>
<dbReference type="GO" id="GO:0043772">
    <property type="term" value="F:acyl-phosphate glycerol-3-phosphate acyltransferase activity"/>
    <property type="evidence" value="ECO:0007669"/>
    <property type="project" value="UniProtKB-UniRule"/>
</dbReference>
<evidence type="ECO:0000256" key="7">
    <source>
        <dbReference type="ARBA" id="ARBA00023136"/>
    </source>
</evidence>
<keyword evidence="5 10" id="KW-1133">Transmembrane helix</keyword>
<evidence type="ECO:0000313" key="12">
    <source>
        <dbReference type="Proteomes" id="UP000218831"/>
    </source>
</evidence>
<reference evidence="11 12" key="1">
    <citation type="submission" date="2017-08" db="EMBL/GenBank/DDBJ databases">
        <title>Aliifodinibius alkalisoli sp. nov., isolated from saline alkaline soil.</title>
        <authorList>
            <person name="Liu D."/>
            <person name="Zhang G."/>
        </authorList>
    </citation>
    <scope>NUCLEOTIDE SEQUENCE [LARGE SCALE GENOMIC DNA]</scope>
    <source>
        <strain evidence="11 12">WN023</strain>
    </source>
</reference>
<keyword evidence="7 10" id="KW-0472">Membrane</keyword>
<evidence type="ECO:0000256" key="9">
    <source>
        <dbReference type="ARBA" id="ARBA00023264"/>
    </source>
</evidence>
<dbReference type="OrthoDB" id="9777124at2"/>
<dbReference type="GO" id="GO:0005886">
    <property type="term" value="C:plasma membrane"/>
    <property type="evidence" value="ECO:0007669"/>
    <property type="project" value="UniProtKB-SubCell"/>
</dbReference>
<dbReference type="EMBL" id="NSKE01000002">
    <property type="protein sequence ID" value="PAU95230.1"/>
    <property type="molecule type" value="Genomic_DNA"/>
</dbReference>
<dbReference type="NCBIfam" id="TIGR00023">
    <property type="entry name" value="glycerol-3-phosphate 1-O-acyltransferase PlsY"/>
    <property type="match status" value="1"/>
</dbReference>
<evidence type="ECO:0000256" key="8">
    <source>
        <dbReference type="ARBA" id="ARBA00023209"/>
    </source>
</evidence>
<keyword evidence="2 10" id="KW-0444">Lipid biosynthesis</keyword>
<dbReference type="Proteomes" id="UP000218831">
    <property type="component" value="Unassembled WGS sequence"/>
</dbReference>
<keyword evidence="6 10" id="KW-0443">Lipid metabolism</keyword>
<gene>
    <name evidence="10 11" type="primary">plsY</name>
    <name evidence="11" type="ORF">CK503_03265</name>
</gene>
<feature type="transmembrane region" description="Helical" evidence="10">
    <location>
        <begin position="156"/>
        <end position="174"/>
    </location>
</feature>
<dbReference type="Pfam" id="PF02660">
    <property type="entry name" value="G3P_acyltransf"/>
    <property type="match status" value="1"/>
</dbReference>
<keyword evidence="11" id="KW-0012">Acyltransferase</keyword>
<accession>A0A2A2GDH3</accession>
<comment type="catalytic activity">
    <reaction evidence="10">
        <text>an acyl phosphate + sn-glycerol 3-phosphate = a 1-acyl-sn-glycero-3-phosphate + phosphate</text>
        <dbReference type="Rhea" id="RHEA:34075"/>
        <dbReference type="ChEBI" id="CHEBI:43474"/>
        <dbReference type="ChEBI" id="CHEBI:57597"/>
        <dbReference type="ChEBI" id="CHEBI:57970"/>
        <dbReference type="ChEBI" id="CHEBI:59918"/>
        <dbReference type="EC" id="2.3.1.275"/>
    </reaction>
</comment>
<feature type="transmembrane region" description="Helical" evidence="10">
    <location>
        <begin position="180"/>
        <end position="197"/>
    </location>
</feature>
<dbReference type="GO" id="GO:0008654">
    <property type="term" value="P:phospholipid biosynthetic process"/>
    <property type="evidence" value="ECO:0007669"/>
    <property type="project" value="UniProtKB-UniRule"/>
</dbReference>
<organism evidence="11 12">
    <name type="scientific">Fodinibius salipaludis</name>
    <dbReference type="NCBI Taxonomy" id="2032627"/>
    <lineage>
        <taxon>Bacteria</taxon>
        <taxon>Pseudomonadati</taxon>
        <taxon>Balneolota</taxon>
        <taxon>Balneolia</taxon>
        <taxon>Balneolales</taxon>
        <taxon>Balneolaceae</taxon>
        <taxon>Fodinibius</taxon>
    </lineage>
</organism>
<keyword evidence="1 10" id="KW-1003">Cell membrane</keyword>
<evidence type="ECO:0000256" key="6">
    <source>
        <dbReference type="ARBA" id="ARBA00023098"/>
    </source>
</evidence>
<comment type="function">
    <text evidence="10">Catalyzes the transfer of an acyl group from acyl-phosphate (acyl-PO(4)) to glycerol-3-phosphate (G3P) to form lysophosphatidic acid (LPA). This enzyme utilizes acyl-phosphate as fatty acyl donor, but not acyl-CoA or acyl-ACP.</text>
</comment>
<sequence>MIALGVVLLLSYLVGSIPSSIWVGKIVKGVDIRDHGSGNAGATNTFRLLGWQPGVAVLTIDFFKGFASSLWISQLAYFIGSGPVSLFEFWSLVPFLSITCGIAAVVGHMFPLYANFEGGKGMATAAGMLCGIEPVSVGIAAAVFLVVLLTSRFVSLASLVAAFVYPLVLVALRYGYGWDIDGSILIFAGFIGLAIIIKHKGNIKRLLNGTENKISSFKPAVGWLNKEEKPQSGS</sequence>
<protein>
    <recommendedName>
        <fullName evidence="10">Glycerol-3-phosphate acyltransferase</fullName>
    </recommendedName>
    <alternativeName>
        <fullName evidence="10">Acyl-PO4 G3P acyltransferase</fullName>
    </alternativeName>
    <alternativeName>
        <fullName evidence="10">Acyl-phosphate--glycerol-3-phosphate acyltransferase</fullName>
    </alternativeName>
    <alternativeName>
        <fullName evidence="10">G3P acyltransferase</fullName>
        <shortName evidence="10">GPAT</shortName>
        <ecNumber evidence="10">2.3.1.275</ecNumber>
    </alternativeName>
    <alternativeName>
        <fullName evidence="10">Lysophosphatidic acid synthase</fullName>
        <shortName evidence="10">LPA synthase</shortName>
    </alternativeName>
</protein>
<dbReference type="PANTHER" id="PTHR30309:SF0">
    <property type="entry name" value="GLYCEROL-3-PHOSPHATE ACYLTRANSFERASE-RELATED"/>
    <property type="match status" value="1"/>
</dbReference>
<evidence type="ECO:0000256" key="4">
    <source>
        <dbReference type="ARBA" id="ARBA00022692"/>
    </source>
</evidence>
<evidence type="ECO:0000313" key="11">
    <source>
        <dbReference type="EMBL" id="PAU95230.1"/>
    </source>
</evidence>
<name>A0A2A2GDH3_9BACT</name>
<dbReference type="HAMAP" id="MF_01043">
    <property type="entry name" value="PlsY"/>
    <property type="match status" value="1"/>
</dbReference>
<evidence type="ECO:0000256" key="5">
    <source>
        <dbReference type="ARBA" id="ARBA00022989"/>
    </source>
</evidence>
<feature type="transmembrane region" description="Helical" evidence="10">
    <location>
        <begin position="89"/>
        <end position="110"/>
    </location>
</feature>
<dbReference type="SMART" id="SM01207">
    <property type="entry name" value="G3P_acyltransf"/>
    <property type="match status" value="1"/>
</dbReference>
<evidence type="ECO:0000256" key="10">
    <source>
        <dbReference type="HAMAP-Rule" id="MF_01043"/>
    </source>
</evidence>
<keyword evidence="3 10" id="KW-0808">Transferase</keyword>
<proteinExistence type="inferred from homology"/>
<evidence type="ECO:0000256" key="3">
    <source>
        <dbReference type="ARBA" id="ARBA00022679"/>
    </source>
</evidence>
<dbReference type="UniPathway" id="UPA00085"/>
<dbReference type="EC" id="2.3.1.275" evidence="10"/>
<evidence type="ECO:0000256" key="1">
    <source>
        <dbReference type="ARBA" id="ARBA00022475"/>
    </source>
</evidence>
<comment type="pathway">
    <text evidence="10">Lipid metabolism; phospholipid metabolism.</text>
</comment>
<feature type="transmembrane region" description="Helical" evidence="10">
    <location>
        <begin position="122"/>
        <end position="149"/>
    </location>
</feature>
<keyword evidence="9 10" id="KW-1208">Phospholipid metabolism</keyword>
<comment type="subcellular location">
    <subcellularLocation>
        <location evidence="10">Cell membrane</location>
        <topology evidence="10">Multi-pass membrane protein</topology>
    </subcellularLocation>
</comment>
<dbReference type="RefSeq" id="WP_095605356.1">
    <property type="nucleotide sequence ID" value="NZ_NSKE01000002.1"/>
</dbReference>
<dbReference type="PANTHER" id="PTHR30309">
    <property type="entry name" value="INNER MEMBRANE PROTEIN YGIH"/>
    <property type="match status" value="1"/>
</dbReference>
<evidence type="ECO:0000256" key="2">
    <source>
        <dbReference type="ARBA" id="ARBA00022516"/>
    </source>
</evidence>
<dbReference type="InterPro" id="IPR003811">
    <property type="entry name" value="G3P_acylTferase_PlsY"/>
</dbReference>
<comment type="subunit">
    <text evidence="10">Probably interacts with PlsX.</text>
</comment>
<comment type="similarity">
    <text evidence="10">Belongs to the PlsY family.</text>
</comment>
<keyword evidence="4 10" id="KW-0812">Transmembrane</keyword>
<comment type="caution">
    <text evidence="11">The sequence shown here is derived from an EMBL/GenBank/DDBJ whole genome shotgun (WGS) entry which is preliminary data.</text>
</comment>
<keyword evidence="12" id="KW-1185">Reference proteome</keyword>
<dbReference type="AlphaFoldDB" id="A0A2A2GDH3"/>
<feature type="transmembrane region" description="Helical" evidence="10">
    <location>
        <begin position="55"/>
        <end position="77"/>
    </location>
</feature>